<reference evidence="1" key="1">
    <citation type="submission" date="2022-12" db="EMBL/GenBank/DDBJ databases">
        <title>Genome Sequence of Lasiodiplodia mahajangana.</title>
        <authorList>
            <person name="Buettner E."/>
        </authorList>
    </citation>
    <scope>NUCLEOTIDE SEQUENCE</scope>
    <source>
        <strain evidence="1">VT137</strain>
    </source>
</reference>
<comment type="caution">
    <text evidence="1">The sequence shown here is derived from an EMBL/GenBank/DDBJ whole genome shotgun (WGS) entry which is preliminary data.</text>
</comment>
<dbReference type="EMBL" id="JAPUUL010001836">
    <property type="protein sequence ID" value="KAJ8126487.1"/>
    <property type="molecule type" value="Genomic_DNA"/>
</dbReference>
<name>A0ACC2JG64_9PEZI</name>
<keyword evidence="2" id="KW-1185">Reference proteome</keyword>
<sequence>MALRAIDQEENKRRLHNGELYFAFTPDLIEDRKRCRRAFEAFNDNRDDRRRTLVELFQKIVDDKTPLPPQAATLEEDEDLLGDYVWCDRPIKMDYGYNVKFGKNVYINSNSTWIDTSPIIIGDRTLMGPNCSFFSGTHPTDPRVRNGTNGPENGAPITIGEDCWLGGNVVVLPGVTIGRGCTIGAGSVVTKDIPPFMVAAGNPAKVIKPIRQVPANELPPGYNPPTDIPVSEAEQ</sequence>
<evidence type="ECO:0000313" key="1">
    <source>
        <dbReference type="EMBL" id="KAJ8126487.1"/>
    </source>
</evidence>
<accession>A0ACC2JG64</accession>
<proteinExistence type="predicted"/>
<organism evidence="1 2">
    <name type="scientific">Lasiodiplodia mahajangana</name>
    <dbReference type="NCBI Taxonomy" id="1108764"/>
    <lineage>
        <taxon>Eukaryota</taxon>
        <taxon>Fungi</taxon>
        <taxon>Dikarya</taxon>
        <taxon>Ascomycota</taxon>
        <taxon>Pezizomycotina</taxon>
        <taxon>Dothideomycetes</taxon>
        <taxon>Dothideomycetes incertae sedis</taxon>
        <taxon>Botryosphaeriales</taxon>
        <taxon>Botryosphaeriaceae</taxon>
        <taxon>Lasiodiplodia</taxon>
    </lineage>
</organism>
<evidence type="ECO:0000313" key="2">
    <source>
        <dbReference type="Proteomes" id="UP001153332"/>
    </source>
</evidence>
<dbReference type="Proteomes" id="UP001153332">
    <property type="component" value="Unassembled WGS sequence"/>
</dbReference>
<gene>
    <name evidence="1" type="ORF">O1611_g7152</name>
</gene>
<protein>
    <submittedName>
        <fullName evidence="1">Uncharacterized protein</fullName>
    </submittedName>
</protein>